<protein>
    <submittedName>
        <fullName evidence="3">IS110 family transposase</fullName>
    </submittedName>
</protein>
<evidence type="ECO:0000259" key="1">
    <source>
        <dbReference type="Pfam" id="PF01548"/>
    </source>
</evidence>
<dbReference type="GO" id="GO:0004803">
    <property type="term" value="F:transposase activity"/>
    <property type="evidence" value="ECO:0007669"/>
    <property type="project" value="InterPro"/>
</dbReference>
<dbReference type="GO" id="GO:0003677">
    <property type="term" value="F:DNA binding"/>
    <property type="evidence" value="ECO:0007669"/>
    <property type="project" value="InterPro"/>
</dbReference>
<sequence length="292" mass="33079">MPGHKTDKKDARWIAKLLRLDLIPASFVPDETIQDLRDLTRARKHLIESRNKQKNRIHQVLQCGGVKLTTYIEDIFGKSGRNMLELLANGEVITSELVKPLVYTTLKKKVPQIVDAMNGFMRAHHRFMLNEILRLIDTFDASIAEYEARIDILLQQYEAEVSLLISFKGIQRESAGIILAEIGTDMSVFEDEKHLASWAGLCPGNRESAGKRHNSKINHGNAYLKRILCQASWAAAKSKEGDLGAFFRLKRRQRGPKKAAVATAHRMLKQIYFALLTHQESKKHTLAATSVR</sequence>
<feature type="domain" description="Transposase IS116/IS110/IS902 C-terminal" evidence="2">
    <location>
        <begin position="162"/>
        <end position="239"/>
    </location>
</feature>
<dbReference type="InterPro" id="IPR002525">
    <property type="entry name" value="Transp_IS110-like_N"/>
</dbReference>
<dbReference type="Proteomes" id="UP000297348">
    <property type="component" value="Unassembled WGS sequence"/>
</dbReference>
<dbReference type="OrthoDB" id="9815354at2"/>
<organism evidence="3 4">
    <name type="scientific">Levilactobacillus suantsaiihabitans</name>
    <dbReference type="NCBI Taxonomy" id="2487722"/>
    <lineage>
        <taxon>Bacteria</taxon>
        <taxon>Bacillati</taxon>
        <taxon>Bacillota</taxon>
        <taxon>Bacilli</taxon>
        <taxon>Lactobacillales</taxon>
        <taxon>Lactobacillaceae</taxon>
        <taxon>Levilactobacillus</taxon>
    </lineage>
</organism>
<dbReference type="Pfam" id="PF01548">
    <property type="entry name" value="DEDD_Tnp_IS110"/>
    <property type="match status" value="1"/>
</dbReference>
<dbReference type="EMBL" id="RKLX01000055">
    <property type="protein sequence ID" value="TGD17215.1"/>
    <property type="molecule type" value="Genomic_DNA"/>
</dbReference>
<proteinExistence type="predicted"/>
<gene>
    <name evidence="3" type="ORF">EGT51_12960</name>
</gene>
<evidence type="ECO:0000313" key="3">
    <source>
        <dbReference type="EMBL" id="TGD17215.1"/>
    </source>
</evidence>
<dbReference type="GO" id="GO:0006313">
    <property type="term" value="P:DNA transposition"/>
    <property type="evidence" value="ECO:0007669"/>
    <property type="project" value="InterPro"/>
</dbReference>
<name>A0A4Z0J5F8_9LACO</name>
<dbReference type="Pfam" id="PF02371">
    <property type="entry name" value="Transposase_20"/>
    <property type="match status" value="1"/>
</dbReference>
<dbReference type="NCBIfam" id="NF033542">
    <property type="entry name" value="transpos_IS110"/>
    <property type="match status" value="1"/>
</dbReference>
<keyword evidence="4" id="KW-1185">Reference proteome</keyword>
<feature type="domain" description="Transposase IS110-like N-terminal" evidence="1">
    <location>
        <begin position="3"/>
        <end position="62"/>
    </location>
</feature>
<accession>A0A4Z0J5F8</accession>
<dbReference type="PANTHER" id="PTHR33055:SF15">
    <property type="entry name" value="TRANSPOSASE-RELATED"/>
    <property type="match status" value="1"/>
</dbReference>
<evidence type="ECO:0000259" key="2">
    <source>
        <dbReference type="Pfam" id="PF02371"/>
    </source>
</evidence>
<dbReference type="InterPro" id="IPR047650">
    <property type="entry name" value="Transpos_IS110"/>
</dbReference>
<reference evidence="3 4" key="1">
    <citation type="submission" date="2018-10" db="EMBL/GenBank/DDBJ databases">
        <title>Lactobacillus sp. R7 and Lactobacillus sp. R19 isolated from fermented mustard green product of Taiwan.</title>
        <authorList>
            <person name="Lin S.-T."/>
        </authorList>
    </citation>
    <scope>NUCLEOTIDE SEQUENCE [LARGE SCALE GENOMIC DNA]</scope>
    <source>
        <strain evidence="3 4">BCRC 81129</strain>
    </source>
</reference>
<comment type="caution">
    <text evidence="3">The sequence shown here is derived from an EMBL/GenBank/DDBJ whole genome shotgun (WGS) entry which is preliminary data.</text>
</comment>
<evidence type="ECO:0000313" key="4">
    <source>
        <dbReference type="Proteomes" id="UP000297348"/>
    </source>
</evidence>
<dbReference type="PANTHER" id="PTHR33055">
    <property type="entry name" value="TRANSPOSASE FOR INSERTION SEQUENCE ELEMENT IS1111A"/>
    <property type="match status" value="1"/>
</dbReference>
<dbReference type="InterPro" id="IPR003346">
    <property type="entry name" value="Transposase_20"/>
</dbReference>
<dbReference type="AlphaFoldDB" id="A0A4Z0J5F8"/>